<dbReference type="Proteomes" id="UP000186817">
    <property type="component" value="Unassembled WGS sequence"/>
</dbReference>
<feature type="region of interest" description="Disordered" evidence="1">
    <location>
        <begin position="263"/>
        <end position="304"/>
    </location>
</feature>
<gene>
    <name evidence="2" type="ORF">AK812_SmicGene2048</name>
</gene>
<comment type="caution">
    <text evidence="2">The sequence shown here is derived from an EMBL/GenBank/DDBJ whole genome shotgun (WGS) entry which is preliminary data.</text>
</comment>
<sequence>MFSTSYVHRCFSLRSTSLSRAERVSQLDAWRLRARTDESSPLQLIAPSPRRAMPKLVWFLWSYLPALAWKEVLPEHTVELAGGNDDPLKTWMGSLKFRVESNETHATVAGGIMSFQFHDVWCYDITFEKIDTRKKSQGTGLRIEFSGVGLTCKGKWKTTGSLSWLVVGDGTITAEIDTTKTNKATAQFYLYGINSQNRFDYVETDYCYADNPVAGASWISSGLLFSVEPLLRGRHGDVVLRQVLGDGRRRLDGAVYAFAFEPSGTGGLSSGDQASSEFSPGYESEEKTSEPKGARWDGWAEDWP</sequence>
<dbReference type="EMBL" id="LSRX01000022">
    <property type="protein sequence ID" value="OLQ13848.1"/>
    <property type="molecule type" value="Genomic_DNA"/>
</dbReference>
<proteinExistence type="predicted"/>
<evidence type="ECO:0000313" key="3">
    <source>
        <dbReference type="Proteomes" id="UP000186817"/>
    </source>
</evidence>
<evidence type="ECO:0000256" key="1">
    <source>
        <dbReference type="SAM" id="MobiDB-lite"/>
    </source>
</evidence>
<name>A0A1Q9F2D3_SYMMI</name>
<reference evidence="2 3" key="1">
    <citation type="submission" date="2016-02" db="EMBL/GenBank/DDBJ databases">
        <title>Genome analysis of coral dinoflagellate symbionts highlights evolutionary adaptations to a symbiotic lifestyle.</title>
        <authorList>
            <person name="Aranda M."/>
            <person name="Li Y."/>
            <person name="Liew Y.J."/>
            <person name="Baumgarten S."/>
            <person name="Simakov O."/>
            <person name="Wilson M."/>
            <person name="Piel J."/>
            <person name="Ashoor H."/>
            <person name="Bougouffa S."/>
            <person name="Bajic V.B."/>
            <person name="Ryu T."/>
            <person name="Ravasi T."/>
            <person name="Bayer T."/>
            <person name="Micklem G."/>
            <person name="Kim H."/>
            <person name="Bhak J."/>
            <person name="Lajeunesse T.C."/>
            <person name="Voolstra C.R."/>
        </authorList>
    </citation>
    <scope>NUCLEOTIDE SEQUENCE [LARGE SCALE GENOMIC DNA]</scope>
    <source>
        <strain evidence="2 3">CCMP2467</strain>
    </source>
</reference>
<keyword evidence="3" id="KW-1185">Reference proteome</keyword>
<dbReference type="OrthoDB" id="426334at2759"/>
<feature type="compositionally biased region" description="Basic and acidic residues" evidence="1">
    <location>
        <begin position="284"/>
        <end position="295"/>
    </location>
</feature>
<organism evidence="2 3">
    <name type="scientific">Symbiodinium microadriaticum</name>
    <name type="common">Dinoflagellate</name>
    <name type="synonym">Zooxanthella microadriatica</name>
    <dbReference type="NCBI Taxonomy" id="2951"/>
    <lineage>
        <taxon>Eukaryota</taxon>
        <taxon>Sar</taxon>
        <taxon>Alveolata</taxon>
        <taxon>Dinophyceae</taxon>
        <taxon>Suessiales</taxon>
        <taxon>Symbiodiniaceae</taxon>
        <taxon>Symbiodinium</taxon>
    </lineage>
</organism>
<accession>A0A1Q9F2D3</accession>
<dbReference type="AlphaFoldDB" id="A0A1Q9F2D3"/>
<protein>
    <submittedName>
        <fullName evidence="2">Uncharacterized protein</fullName>
    </submittedName>
</protein>
<evidence type="ECO:0000313" key="2">
    <source>
        <dbReference type="EMBL" id="OLQ13848.1"/>
    </source>
</evidence>